<sequence length="218" mass="24023">MVAMQLGCVVIFFLGHLQISNGQRNVSVSSSDQGYCESYYNIYGVEQQGFYCPQEYDLPSETYCCGEGFRYCCDYDTYQSSSKVNLDFNWNNNNNSLNDLVNDFTEMGNVMATSILTIVGVICGIIAIIIIIVVIVGVLICTGVCCRTSTHDTTIIRNSAPPPTAVVTSSQMYAAGTPQAQTMVYQQPLPAYYPPQQQHMVYTSYSQAPSSTAYTVKV</sequence>
<gene>
    <name evidence="9" type="primary">LOC100370146</name>
</gene>
<dbReference type="GeneID" id="100370146"/>
<accession>A0ABM0GJM0</accession>
<evidence type="ECO:0000256" key="2">
    <source>
        <dbReference type="ARBA" id="ARBA00022692"/>
    </source>
</evidence>
<evidence type="ECO:0000259" key="7">
    <source>
        <dbReference type="Pfam" id="PF13908"/>
    </source>
</evidence>
<dbReference type="PANTHER" id="PTHR31395:SF23">
    <property type="entry name" value="GEO05642P1"/>
    <property type="match status" value="1"/>
</dbReference>
<comment type="subcellular location">
    <subcellularLocation>
        <location evidence="1">Membrane</location>
    </subcellularLocation>
</comment>
<keyword evidence="2 5" id="KW-0812">Transmembrane</keyword>
<organism evidence="8 9">
    <name type="scientific">Saccoglossus kowalevskii</name>
    <name type="common">Acorn worm</name>
    <dbReference type="NCBI Taxonomy" id="10224"/>
    <lineage>
        <taxon>Eukaryota</taxon>
        <taxon>Metazoa</taxon>
        <taxon>Hemichordata</taxon>
        <taxon>Enteropneusta</taxon>
        <taxon>Harrimaniidae</taxon>
        <taxon>Saccoglossus</taxon>
    </lineage>
</organism>
<feature type="signal peptide" evidence="6">
    <location>
        <begin position="1"/>
        <end position="22"/>
    </location>
</feature>
<protein>
    <submittedName>
        <fullName evidence="9">Protein shisa-1-like</fullName>
    </submittedName>
</protein>
<name>A0ABM0GJM0_SACKO</name>
<evidence type="ECO:0000313" key="9">
    <source>
        <dbReference type="RefSeq" id="XP_002731303.1"/>
    </source>
</evidence>
<dbReference type="PANTHER" id="PTHR31395">
    <property type="entry name" value="SHISA"/>
    <property type="match status" value="1"/>
</dbReference>
<evidence type="ECO:0000256" key="5">
    <source>
        <dbReference type="SAM" id="Phobius"/>
    </source>
</evidence>
<dbReference type="RefSeq" id="XP_002731303.1">
    <property type="nucleotide sequence ID" value="XM_002731257.2"/>
</dbReference>
<keyword evidence="8" id="KW-1185">Reference proteome</keyword>
<dbReference type="InterPro" id="IPR026910">
    <property type="entry name" value="Shisa"/>
</dbReference>
<feature type="transmembrane region" description="Helical" evidence="5">
    <location>
        <begin position="115"/>
        <end position="141"/>
    </location>
</feature>
<dbReference type="InterPro" id="IPR053891">
    <property type="entry name" value="Shisa_N"/>
</dbReference>
<evidence type="ECO:0000256" key="4">
    <source>
        <dbReference type="ARBA" id="ARBA00023136"/>
    </source>
</evidence>
<evidence type="ECO:0000256" key="6">
    <source>
        <dbReference type="SAM" id="SignalP"/>
    </source>
</evidence>
<dbReference type="Proteomes" id="UP000694865">
    <property type="component" value="Unplaced"/>
</dbReference>
<feature type="domain" description="Shisa N-terminal" evidence="7">
    <location>
        <begin position="35"/>
        <end position="79"/>
    </location>
</feature>
<evidence type="ECO:0000313" key="8">
    <source>
        <dbReference type="Proteomes" id="UP000694865"/>
    </source>
</evidence>
<keyword evidence="4 5" id="KW-0472">Membrane</keyword>
<proteinExistence type="predicted"/>
<keyword evidence="3 5" id="KW-1133">Transmembrane helix</keyword>
<evidence type="ECO:0000256" key="1">
    <source>
        <dbReference type="ARBA" id="ARBA00004370"/>
    </source>
</evidence>
<evidence type="ECO:0000256" key="3">
    <source>
        <dbReference type="ARBA" id="ARBA00022989"/>
    </source>
</evidence>
<keyword evidence="6" id="KW-0732">Signal</keyword>
<reference evidence="9" key="1">
    <citation type="submission" date="2025-08" db="UniProtKB">
        <authorList>
            <consortium name="RefSeq"/>
        </authorList>
    </citation>
    <scope>IDENTIFICATION</scope>
    <source>
        <tissue evidence="9">Testes</tissue>
    </source>
</reference>
<dbReference type="Pfam" id="PF13908">
    <property type="entry name" value="Shisa_N"/>
    <property type="match status" value="1"/>
</dbReference>
<feature type="chain" id="PRO_5045037310" evidence="6">
    <location>
        <begin position="23"/>
        <end position="218"/>
    </location>
</feature>